<dbReference type="GO" id="GO:0005634">
    <property type="term" value="C:nucleus"/>
    <property type="evidence" value="ECO:0007669"/>
    <property type="project" value="TreeGrafter"/>
</dbReference>
<dbReference type="Pfam" id="PF00856">
    <property type="entry name" value="SET"/>
    <property type="match status" value="1"/>
</dbReference>
<reference evidence="2" key="1">
    <citation type="submission" date="2011-04" db="EMBL/GenBank/DDBJ databases">
        <title>Evolution of plant cell wall degrading machinery underlies the functional diversity of forest fungi.</title>
        <authorList>
            <consortium name="US DOE Joint Genome Institute (JGI-PGF)"/>
            <person name="Eastwood D.C."/>
            <person name="Floudas D."/>
            <person name="Binder M."/>
            <person name="Majcherczyk A."/>
            <person name="Schneider P."/>
            <person name="Aerts A."/>
            <person name="Asiegbu F.O."/>
            <person name="Baker S.E."/>
            <person name="Barry K."/>
            <person name="Bendiksby M."/>
            <person name="Blumentritt M."/>
            <person name="Coutinho P.M."/>
            <person name="Cullen D."/>
            <person name="Cullen D."/>
            <person name="Gathman A."/>
            <person name="Goodell B."/>
            <person name="Henrissat B."/>
            <person name="Ihrmark K."/>
            <person name="Kauserud H."/>
            <person name="Kohler A."/>
            <person name="LaButti K."/>
            <person name="Lapidus A."/>
            <person name="Lavin J.L."/>
            <person name="Lee Y.-H."/>
            <person name="Lindquist E."/>
            <person name="Lilly W."/>
            <person name="Lucas S."/>
            <person name="Morin E."/>
            <person name="Murat C."/>
            <person name="Oguiza J.A."/>
            <person name="Park J."/>
            <person name="Pisabarro A.G."/>
            <person name="Riley R."/>
            <person name="Rosling A."/>
            <person name="Salamov A."/>
            <person name="Schmidt O."/>
            <person name="Schmutz J."/>
            <person name="Skrede I."/>
            <person name="Stenlid J."/>
            <person name="Wiebenga A."/>
            <person name="Xie X."/>
            <person name="Kues U."/>
            <person name="Hibbett D.S."/>
            <person name="Hoffmeister D."/>
            <person name="Hogberg N."/>
            <person name="Martin F."/>
            <person name="Grigoriev I.V."/>
            <person name="Watkinson S.C."/>
        </authorList>
    </citation>
    <scope>NUCLEOTIDE SEQUENCE</scope>
    <source>
        <strain evidence="2">S7.9</strain>
    </source>
</reference>
<accession>F8NS32</accession>
<dbReference type="AlphaFoldDB" id="F8NS32"/>
<dbReference type="OrthoDB" id="1028014at2759"/>
<dbReference type="PROSITE" id="PS50280">
    <property type="entry name" value="SET"/>
    <property type="match status" value="1"/>
</dbReference>
<dbReference type="EMBL" id="GL945432">
    <property type="protein sequence ID" value="EGO26865.1"/>
    <property type="molecule type" value="Genomic_DNA"/>
</dbReference>
<dbReference type="InterPro" id="IPR046341">
    <property type="entry name" value="SET_dom_sf"/>
</dbReference>
<dbReference type="SUPFAM" id="SSF82199">
    <property type="entry name" value="SET domain"/>
    <property type="match status" value="1"/>
</dbReference>
<evidence type="ECO:0000313" key="2">
    <source>
        <dbReference type="EMBL" id="EGO26865.1"/>
    </source>
</evidence>
<organism>
    <name type="scientific">Serpula lacrymans var. lacrymans (strain S7.9)</name>
    <name type="common">Dry rot fungus</name>
    <dbReference type="NCBI Taxonomy" id="578457"/>
    <lineage>
        <taxon>Eukaryota</taxon>
        <taxon>Fungi</taxon>
        <taxon>Dikarya</taxon>
        <taxon>Basidiomycota</taxon>
        <taxon>Agaricomycotina</taxon>
        <taxon>Agaricomycetes</taxon>
        <taxon>Agaricomycetidae</taxon>
        <taxon>Boletales</taxon>
        <taxon>Coniophorineae</taxon>
        <taxon>Serpulaceae</taxon>
        <taxon>Serpula</taxon>
    </lineage>
</organism>
<protein>
    <recommendedName>
        <fullName evidence="1">SET domain-containing protein</fullName>
    </recommendedName>
</protein>
<sequence length="167" mass="18732">MGGTSGRKAQMKTSGLAAYVQTSEMVRAVLARDPGNAFGIWELGQSVRSYLDGVEARDERKEYEGSTMDSKEMLGWGIWPEASYFNHSCNPNVVKKRIARNLVFITTSVVQEGDELCIAYVDCDEIQTTEIDEFAAGEKRRELLRKWWFFGCACSRCSFVGGKMGEE</sequence>
<gene>
    <name evidence="2" type="ORF">SERLADRAFT_464417</name>
</gene>
<dbReference type="KEGG" id="sla:SERLADRAFT_464417"/>
<dbReference type="PANTHER" id="PTHR12197">
    <property type="entry name" value="HISTONE-LYSINE N-METHYLTRANSFERASE SMYD"/>
    <property type="match status" value="1"/>
</dbReference>
<dbReference type="GeneID" id="18818735"/>
<name>F8NS32_SERL9</name>
<dbReference type="InterPro" id="IPR050869">
    <property type="entry name" value="H3K4_H4K5_MeTrfase"/>
</dbReference>
<dbReference type="InterPro" id="IPR001214">
    <property type="entry name" value="SET_dom"/>
</dbReference>
<evidence type="ECO:0000259" key="1">
    <source>
        <dbReference type="PROSITE" id="PS50280"/>
    </source>
</evidence>
<feature type="domain" description="SET" evidence="1">
    <location>
        <begin position="26"/>
        <end position="121"/>
    </location>
</feature>
<dbReference type="Gene3D" id="2.170.270.10">
    <property type="entry name" value="SET domain"/>
    <property type="match status" value="1"/>
</dbReference>
<dbReference type="RefSeq" id="XP_007317038.1">
    <property type="nucleotide sequence ID" value="XM_007316976.1"/>
</dbReference>
<dbReference type="CDD" id="cd20071">
    <property type="entry name" value="SET_SMYD"/>
    <property type="match status" value="1"/>
</dbReference>
<dbReference type="Proteomes" id="UP000008064">
    <property type="component" value="Unassembled WGS sequence"/>
</dbReference>
<dbReference type="PANTHER" id="PTHR12197:SF294">
    <property type="entry name" value="POTENTIAL PROTEIN LYSINE METHYLTRANSFERASE SET6"/>
    <property type="match status" value="1"/>
</dbReference>
<dbReference type="HOGENOM" id="CLU_1595557_0_0_1"/>
<proteinExistence type="predicted"/>